<protein>
    <submittedName>
        <fullName evidence="2">Uncharacterized protein</fullName>
    </submittedName>
</protein>
<evidence type="ECO:0000313" key="4">
    <source>
        <dbReference type="Proteomes" id="UP000524450"/>
    </source>
</evidence>
<evidence type="ECO:0000313" key="1">
    <source>
        <dbReference type="EMBL" id="MBB4224824.1"/>
    </source>
</evidence>
<sequence>MAANAKVTGNVEYRAGDGPLILIPQGPIEIQLAPDSAVLSWGDAGSMQTTAIPIAEYQRYLNEGVIQPD</sequence>
<evidence type="ECO:0000313" key="2">
    <source>
        <dbReference type="EMBL" id="RUR71199.1"/>
    </source>
</evidence>
<proteinExistence type="predicted"/>
<dbReference type="Proteomes" id="UP000281118">
    <property type="component" value="Unassembled WGS sequence"/>
</dbReference>
<evidence type="ECO:0000313" key="3">
    <source>
        <dbReference type="Proteomes" id="UP000281118"/>
    </source>
</evidence>
<accession>A0A3S1A719</accession>
<name>A0A3S1A719_9BURK</name>
<dbReference type="OrthoDB" id="9153806at2"/>
<reference evidence="1 4" key="2">
    <citation type="submission" date="2020-08" db="EMBL/GenBank/DDBJ databases">
        <title>Genomic Encyclopedia of Type Strains, Phase IV (KMG-V): Genome sequencing to study the core and pangenomes of soil and plant-associated prokaryotes.</title>
        <authorList>
            <person name="Whitman W."/>
        </authorList>
    </citation>
    <scope>NUCLEOTIDE SEQUENCE [LARGE SCALE GENOMIC DNA]</scope>
    <source>
        <strain evidence="1 4">34/80</strain>
    </source>
</reference>
<comment type="caution">
    <text evidence="2">The sequence shown here is derived from an EMBL/GenBank/DDBJ whole genome shotgun (WGS) entry which is preliminary data.</text>
</comment>
<dbReference type="RefSeq" id="WP_126025282.1">
    <property type="nucleotide sequence ID" value="NZ_JACIFZ010000008.1"/>
</dbReference>
<dbReference type="Proteomes" id="UP000524450">
    <property type="component" value="Unassembled WGS sequence"/>
</dbReference>
<gene>
    <name evidence="2" type="ORF">EJP67_29565</name>
    <name evidence="1" type="ORF">GGD71_005620</name>
</gene>
<organism evidence="2 3">
    <name type="scientific">Variovorax guangxiensis</name>
    <dbReference type="NCBI Taxonomy" id="1775474"/>
    <lineage>
        <taxon>Bacteria</taxon>
        <taxon>Pseudomonadati</taxon>
        <taxon>Pseudomonadota</taxon>
        <taxon>Betaproteobacteria</taxon>
        <taxon>Burkholderiales</taxon>
        <taxon>Comamonadaceae</taxon>
        <taxon>Variovorax</taxon>
    </lineage>
</organism>
<dbReference type="EMBL" id="RXFT01000018">
    <property type="protein sequence ID" value="RUR71199.1"/>
    <property type="molecule type" value="Genomic_DNA"/>
</dbReference>
<dbReference type="EMBL" id="JACIFZ010000008">
    <property type="protein sequence ID" value="MBB4224824.1"/>
    <property type="molecule type" value="Genomic_DNA"/>
</dbReference>
<reference evidence="2 3" key="1">
    <citation type="submission" date="2018-12" db="EMBL/GenBank/DDBJ databases">
        <title>The genome sequences of Variovorax guangxiensis DSM 27352.</title>
        <authorList>
            <person name="Gao J."/>
            <person name="Sun J."/>
        </authorList>
    </citation>
    <scope>NUCLEOTIDE SEQUENCE [LARGE SCALE GENOMIC DNA]</scope>
    <source>
        <strain evidence="2 3">DSM 27352</strain>
    </source>
</reference>
<dbReference type="AlphaFoldDB" id="A0A3S1A719"/>